<proteinExistence type="inferred from homology"/>
<accession>Q2NVF6</accession>
<dbReference type="PROSITE" id="PS50263">
    <property type="entry name" value="CN_HYDROLASE"/>
    <property type="match status" value="1"/>
</dbReference>
<dbReference type="SUPFAM" id="SSF56317">
    <property type="entry name" value="Carbon-nitrogen hydrolase"/>
    <property type="match status" value="1"/>
</dbReference>
<reference evidence="4 6" key="2">
    <citation type="submission" date="2015-05" db="EMBL/GenBank/DDBJ databases">
        <authorList>
            <person name="Goodhead I."/>
        </authorList>
    </citation>
    <scope>NUCLEOTIDE SEQUENCE [LARGE SCALE GENOMIC DNA]</scope>
    <source>
        <strain evidence="4">B4</strain>
        <strain evidence="6">morsitans</strain>
    </source>
</reference>
<dbReference type="PANTHER" id="PTHR47799:SF1">
    <property type="entry name" value="OMEGA-AMIDASE YAFV"/>
    <property type="match status" value="1"/>
</dbReference>
<dbReference type="PROSITE" id="PS01227">
    <property type="entry name" value="UPF0012"/>
    <property type="match status" value="1"/>
</dbReference>
<evidence type="ECO:0000313" key="3">
    <source>
        <dbReference type="EMBL" id="BAE73869.1"/>
    </source>
</evidence>
<dbReference type="PANTHER" id="PTHR47799">
    <property type="entry name" value="OMEGA-AMIDASE YAFV"/>
    <property type="match status" value="1"/>
</dbReference>
<dbReference type="HOGENOM" id="CLU_030130_3_7_6"/>
<dbReference type="Proteomes" id="UP000245838">
    <property type="component" value="Chromosome sggmmb4_Chromosome"/>
</dbReference>
<dbReference type="GO" id="GO:0050152">
    <property type="term" value="F:omega-amidase activity"/>
    <property type="evidence" value="ECO:0007669"/>
    <property type="project" value="TreeGrafter"/>
</dbReference>
<dbReference type="Gene3D" id="3.60.110.10">
    <property type="entry name" value="Carbon-nitrogen hydrolase"/>
    <property type="match status" value="1"/>
</dbReference>
<name>Q2NVF6_SODGM</name>
<dbReference type="EMBL" id="AP008232">
    <property type="protein sequence ID" value="BAE73869.1"/>
    <property type="molecule type" value="Genomic_DNA"/>
</dbReference>
<dbReference type="InterPro" id="IPR036526">
    <property type="entry name" value="C-N_Hydrolase_sf"/>
</dbReference>
<dbReference type="eggNOG" id="COG0388">
    <property type="taxonomic scope" value="Bacteria"/>
</dbReference>
<dbReference type="AlphaFoldDB" id="Q2NVF6"/>
<dbReference type="EMBL" id="LN854557">
    <property type="protein sequence ID" value="CRL44316.1"/>
    <property type="molecule type" value="Genomic_DNA"/>
</dbReference>
<feature type="domain" description="CN hydrolase" evidence="2">
    <location>
        <begin position="4"/>
        <end position="219"/>
    </location>
</feature>
<evidence type="ECO:0000313" key="4">
    <source>
        <dbReference type="EMBL" id="CRL44316.1"/>
    </source>
</evidence>
<evidence type="ECO:0000313" key="5">
    <source>
        <dbReference type="Proteomes" id="UP000001932"/>
    </source>
</evidence>
<dbReference type="KEGG" id="sgl:SG0594"/>
<dbReference type="NCBIfam" id="NF007757">
    <property type="entry name" value="PRK10438.1"/>
    <property type="match status" value="1"/>
</dbReference>
<dbReference type="InterPro" id="IPR001110">
    <property type="entry name" value="UPF0012_CS"/>
</dbReference>
<dbReference type="InterPro" id="IPR052737">
    <property type="entry name" value="Omega-amidase_YafV"/>
</dbReference>
<evidence type="ECO:0000259" key="2">
    <source>
        <dbReference type="PROSITE" id="PS50263"/>
    </source>
</evidence>
<evidence type="ECO:0000256" key="1">
    <source>
        <dbReference type="ARBA" id="ARBA00010613"/>
    </source>
</evidence>
<dbReference type="STRING" id="343509.SG0594"/>
<organism evidence="3 5">
    <name type="scientific">Sodalis glossinidius (strain morsitans)</name>
    <dbReference type="NCBI Taxonomy" id="343509"/>
    <lineage>
        <taxon>Bacteria</taxon>
        <taxon>Pseudomonadati</taxon>
        <taxon>Pseudomonadota</taxon>
        <taxon>Gammaproteobacteria</taxon>
        <taxon>Enterobacterales</taxon>
        <taxon>Bruguierivoracaceae</taxon>
        <taxon>Sodalis</taxon>
    </lineage>
</organism>
<dbReference type="Proteomes" id="UP000001932">
    <property type="component" value="Chromosome"/>
</dbReference>
<keyword evidence="5" id="KW-1185">Reference proteome</keyword>
<gene>
    <name evidence="3" type="ordered locus">SG0594</name>
    <name evidence="4" type="ORF">SGGMMB4_01343</name>
</gene>
<dbReference type="GO" id="GO:0106008">
    <property type="term" value="F:2-oxoglutaramate amidase activity"/>
    <property type="evidence" value="ECO:0007669"/>
    <property type="project" value="TreeGrafter"/>
</dbReference>
<evidence type="ECO:0000313" key="6">
    <source>
        <dbReference type="Proteomes" id="UP000245838"/>
    </source>
</evidence>
<protein>
    <submittedName>
        <fullName evidence="4">2-oxoglutaramate amidase</fullName>
    </submittedName>
    <submittedName>
        <fullName evidence="3">Amidohydrolase</fullName>
    </submittedName>
</protein>
<dbReference type="InterPro" id="IPR003010">
    <property type="entry name" value="C-N_Hydrolase"/>
</dbReference>
<reference evidence="3 5" key="1">
    <citation type="journal article" date="2006" name="Genome Res.">
        <title>Massive genome erosion and functional adaptations provide insights into the symbiotic lifestyle of Sodalis glossinidius in the tsetse host.</title>
        <authorList>
            <person name="Toh H."/>
            <person name="Weiss B.L."/>
            <person name="Perkin S.A.H."/>
            <person name="Yamashita A."/>
            <person name="Oshima K."/>
            <person name="Hattori M."/>
            <person name="Aksoy S."/>
        </authorList>
    </citation>
    <scope>NUCLEOTIDE SEQUENCE [LARGE SCALE GENOMIC DNA]</scope>
    <source>
        <strain evidence="3">Morsitans</strain>
        <strain evidence="5">morsitans</strain>
    </source>
</reference>
<dbReference type="Pfam" id="PF00795">
    <property type="entry name" value="CN_hydrolase"/>
    <property type="match status" value="1"/>
</dbReference>
<comment type="similarity">
    <text evidence="1">Belongs to the carbon-nitrogen hydrolase superfamily. NIT1/NIT2 family.</text>
</comment>
<sequence>MSTLALSLLQPPLVWMDGEANLAHFDRLLAPLIDQDLILLPEIFTTGFSMEAAGNALPEQRVVAWLGDWAQRPGAMVGGSAAIATPAGAVNRFLLVQPNGVTHRYDKRHLFRMAYEHHHYQAGQERVVVGWRILPLVCYDLRFPLWSRNRQDYDLALYVANWPAARAIKNQAYVAGCNRVGDDGNRHHYSGNSLILDPMGTVLAQAEPDAATCLQARPLLTSWPFSALFSQPPNGHPRLRFANGHKRGRLGTRRSLLPVLRRMRFLVGMVGNPVVSDILTTANPHPFVLLDIIQKTLQHAKPARPAKYAAVHADGKHLG</sequence>